<dbReference type="InterPro" id="IPR014710">
    <property type="entry name" value="RmlC-like_jellyroll"/>
</dbReference>
<evidence type="ECO:0000259" key="1">
    <source>
        <dbReference type="PROSITE" id="PS50042"/>
    </source>
</evidence>
<proteinExistence type="predicted"/>
<dbReference type="Pfam" id="PF00027">
    <property type="entry name" value="cNMP_binding"/>
    <property type="match status" value="1"/>
</dbReference>
<gene>
    <name evidence="2" type="ORF">GCM10023313_20620</name>
</gene>
<dbReference type="InterPro" id="IPR018490">
    <property type="entry name" value="cNMP-bd_dom_sf"/>
</dbReference>
<feature type="domain" description="Cyclic nucleotide-binding" evidence="1">
    <location>
        <begin position="16"/>
        <end position="118"/>
    </location>
</feature>
<dbReference type="Gene3D" id="2.60.120.10">
    <property type="entry name" value="Jelly Rolls"/>
    <property type="match status" value="1"/>
</dbReference>
<comment type="caution">
    <text evidence="2">The sequence shown here is derived from an EMBL/GenBank/DDBJ whole genome shotgun (WGS) entry which is preliminary data.</text>
</comment>
<reference evidence="3" key="1">
    <citation type="journal article" date="2019" name="Int. J. Syst. Evol. Microbiol.">
        <title>The Global Catalogue of Microorganisms (GCM) 10K type strain sequencing project: providing services to taxonomists for standard genome sequencing and annotation.</title>
        <authorList>
            <consortium name="The Broad Institute Genomics Platform"/>
            <consortium name="The Broad Institute Genome Sequencing Center for Infectious Disease"/>
            <person name="Wu L."/>
            <person name="Ma J."/>
        </authorList>
    </citation>
    <scope>NUCLEOTIDE SEQUENCE [LARGE SCALE GENOMIC DNA]</scope>
    <source>
        <strain evidence="3">JCM 18283</strain>
    </source>
</reference>
<keyword evidence="3" id="KW-1185">Reference proteome</keyword>
<dbReference type="CDD" id="cd00038">
    <property type="entry name" value="CAP_ED"/>
    <property type="match status" value="1"/>
</dbReference>
<dbReference type="PROSITE" id="PS50042">
    <property type="entry name" value="CNMP_BINDING_3"/>
    <property type="match status" value="1"/>
</dbReference>
<protein>
    <submittedName>
        <fullName evidence="2">Crp/Fnr family transcriptional regulator</fullName>
    </submittedName>
</protein>
<evidence type="ECO:0000313" key="3">
    <source>
        <dbReference type="Proteomes" id="UP001501436"/>
    </source>
</evidence>
<dbReference type="Proteomes" id="UP001501436">
    <property type="component" value="Unassembled WGS sequence"/>
</dbReference>
<dbReference type="InterPro" id="IPR000595">
    <property type="entry name" value="cNMP-bd_dom"/>
</dbReference>
<accession>A0ABP9FX77</accession>
<dbReference type="EMBL" id="BAABJI010000002">
    <property type="protein sequence ID" value="GAA4916919.1"/>
    <property type="molecule type" value="Genomic_DNA"/>
</dbReference>
<name>A0ABP9FX77_9SPHI</name>
<sequence>MEEQETRESLRAFVNYFAPVEEEAFNKYADLHRAVQIRKWDHLSREGDSVKNLYYLHSGILRCYYLNDGVEHTSNFFFSPDLITDLDALRENKPALSNIQAMKDSVCFEANFAEVEELAYEYPSLLKCFFKMYEAILRSSINRQVSLIYDSPKQRYLNLFKERPNVIAEIPQHHIASYLGIKPETLSRIRKKIF</sequence>
<dbReference type="SUPFAM" id="SSF51206">
    <property type="entry name" value="cAMP-binding domain-like"/>
    <property type="match status" value="1"/>
</dbReference>
<dbReference type="RefSeq" id="WP_345331112.1">
    <property type="nucleotide sequence ID" value="NZ_BAABJI010000002.1"/>
</dbReference>
<organism evidence="2 3">
    <name type="scientific">Mucilaginibacter defluvii</name>
    <dbReference type="NCBI Taxonomy" id="1196019"/>
    <lineage>
        <taxon>Bacteria</taxon>
        <taxon>Pseudomonadati</taxon>
        <taxon>Bacteroidota</taxon>
        <taxon>Sphingobacteriia</taxon>
        <taxon>Sphingobacteriales</taxon>
        <taxon>Sphingobacteriaceae</taxon>
        <taxon>Mucilaginibacter</taxon>
    </lineage>
</organism>
<evidence type="ECO:0000313" key="2">
    <source>
        <dbReference type="EMBL" id="GAA4916919.1"/>
    </source>
</evidence>